<dbReference type="KEGG" id="kphy:AOZ06_47240"/>
<accession>A0A0N9IAR0</accession>
<organism evidence="1 2">
    <name type="scientific">Kibdelosporangium phytohabitans</name>
    <dbReference type="NCBI Taxonomy" id="860235"/>
    <lineage>
        <taxon>Bacteria</taxon>
        <taxon>Bacillati</taxon>
        <taxon>Actinomycetota</taxon>
        <taxon>Actinomycetes</taxon>
        <taxon>Pseudonocardiales</taxon>
        <taxon>Pseudonocardiaceae</taxon>
        <taxon>Kibdelosporangium</taxon>
    </lineage>
</organism>
<dbReference type="Proteomes" id="UP000063699">
    <property type="component" value="Chromosome"/>
</dbReference>
<reference evidence="1 2" key="1">
    <citation type="submission" date="2015-07" db="EMBL/GenBank/DDBJ databases">
        <title>Genome sequencing of Kibdelosporangium phytohabitans.</title>
        <authorList>
            <person name="Qin S."/>
            <person name="Xing K."/>
        </authorList>
    </citation>
    <scope>NUCLEOTIDE SEQUENCE [LARGE SCALE GENOMIC DNA]</scope>
    <source>
        <strain evidence="1 2">KLBMP1111</strain>
    </source>
</reference>
<dbReference type="EMBL" id="CP012752">
    <property type="protein sequence ID" value="ALG13454.1"/>
    <property type="molecule type" value="Genomic_DNA"/>
</dbReference>
<dbReference type="STRING" id="860235.AOZ06_47240"/>
<proteinExistence type="predicted"/>
<evidence type="ECO:0000313" key="1">
    <source>
        <dbReference type="EMBL" id="ALG13454.1"/>
    </source>
</evidence>
<evidence type="ECO:0000313" key="2">
    <source>
        <dbReference type="Proteomes" id="UP000063699"/>
    </source>
</evidence>
<name>A0A0N9IAR0_9PSEU</name>
<sequence>MDEIADIPRNLAVANPPSRFAICSVEDDGGDGFLLGWGIATTDRVHVYSVEDNMTGQLGSLNAIGYLFGEAHEIVWIDPRPEGLDGPG</sequence>
<gene>
    <name evidence="1" type="ORF">AOZ06_47240</name>
</gene>
<protein>
    <submittedName>
        <fullName evidence="1">Uncharacterized protein</fullName>
    </submittedName>
</protein>
<keyword evidence="2" id="KW-1185">Reference proteome</keyword>
<dbReference type="AlphaFoldDB" id="A0A0N9IAR0"/>